<organism evidence="3 4">
    <name type="scientific">Paraconexibacter algicola</name>
    <dbReference type="NCBI Taxonomy" id="2133960"/>
    <lineage>
        <taxon>Bacteria</taxon>
        <taxon>Bacillati</taxon>
        <taxon>Actinomycetota</taxon>
        <taxon>Thermoleophilia</taxon>
        <taxon>Solirubrobacterales</taxon>
        <taxon>Paraconexibacteraceae</taxon>
        <taxon>Paraconexibacter</taxon>
    </lineage>
</organism>
<dbReference type="SUPFAM" id="SSF51445">
    <property type="entry name" value="(Trans)glycosidases"/>
    <property type="match status" value="1"/>
</dbReference>
<evidence type="ECO:0000313" key="4">
    <source>
        <dbReference type="Proteomes" id="UP000240739"/>
    </source>
</evidence>
<dbReference type="AlphaFoldDB" id="A0A2T4UCV3"/>
<comment type="caution">
    <text evidence="3">The sequence shown here is derived from an EMBL/GenBank/DDBJ whole genome shotgun (WGS) entry which is preliminary data.</text>
</comment>
<proteinExistence type="predicted"/>
<accession>A0A2T4UCV3</accession>
<dbReference type="OrthoDB" id="5242547at2"/>
<dbReference type="PANTHER" id="PTHR12631">
    <property type="entry name" value="ALPHA-L-IDURONIDASE"/>
    <property type="match status" value="1"/>
</dbReference>
<keyword evidence="4" id="KW-1185">Reference proteome</keyword>
<dbReference type="EMBL" id="PYYB01000004">
    <property type="protein sequence ID" value="PTL55049.1"/>
    <property type="molecule type" value="Genomic_DNA"/>
</dbReference>
<gene>
    <name evidence="3" type="ORF">C7Y72_20995</name>
</gene>
<dbReference type="RefSeq" id="WP_107571150.1">
    <property type="nucleotide sequence ID" value="NZ_PYYB01000004.1"/>
</dbReference>
<name>A0A2T4UCV3_9ACTN</name>
<reference evidence="3 4" key="1">
    <citation type="submission" date="2018-03" db="EMBL/GenBank/DDBJ databases">
        <title>Aquarubrobacter algicola gen. nov., sp. nov., a novel actinobacterium isolated from shallow eutrophic lake during the end of cyanobacterial harmful algal blooms.</title>
        <authorList>
            <person name="Chun S.J."/>
        </authorList>
    </citation>
    <scope>NUCLEOTIDE SEQUENCE [LARGE SCALE GENOMIC DNA]</scope>
    <source>
        <strain evidence="3 4">Seoho-28</strain>
    </source>
</reference>
<dbReference type="Gene3D" id="3.20.20.80">
    <property type="entry name" value="Glycosidases"/>
    <property type="match status" value="1"/>
</dbReference>
<evidence type="ECO:0000256" key="2">
    <source>
        <dbReference type="SAM" id="SignalP"/>
    </source>
</evidence>
<dbReference type="PANTHER" id="PTHR12631:SF10">
    <property type="entry name" value="BETA-XYLOSIDASE-LIKE PROTEIN-RELATED"/>
    <property type="match status" value="1"/>
</dbReference>
<feature type="signal peptide" evidence="2">
    <location>
        <begin position="1"/>
        <end position="24"/>
    </location>
</feature>
<evidence type="ECO:0000313" key="3">
    <source>
        <dbReference type="EMBL" id="PTL55049.1"/>
    </source>
</evidence>
<feature type="region of interest" description="Disordered" evidence="1">
    <location>
        <begin position="230"/>
        <end position="250"/>
    </location>
</feature>
<evidence type="ECO:0000256" key="1">
    <source>
        <dbReference type="SAM" id="MobiDB-lite"/>
    </source>
</evidence>
<dbReference type="InterPro" id="IPR051923">
    <property type="entry name" value="Glycosyl_Hydrolase_39"/>
</dbReference>
<keyword evidence="2" id="KW-0732">Signal</keyword>
<dbReference type="Proteomes" id="UP000240739">
    <property type="component" value="Unassembled WGS sequence"/>
</dbReference>
<dbReference type="InterPro" id="IPR017853">
    <property type="entry name" value="GH"/>
</dbReference>
<feature type="chain" id="PRO_5015511597" evidence="2">
    <location>
        <begin position="25"/>
        <end position="504"/>
    </location>
</feature>
<protein>
    <submittedName>
        <fullName evidence="3">Uncharacterized protein</fullName>
    </submittedName>
</protein>
<dbReference type="GO" id="GO:0004553">
    <property type="term" value="F:hydrolase activity, hydrolyzing O-glycosyl compounds"/>
    <property type="evidence" value="ECO:0007669"/>
    <property type="project" value="TreeGrafter"/>
</dbReference>
<sequence length="504" mass="55229">MQRFLISLAAACAVAATIATPSHAGKQQLSVFQDDRLLVLSGDSTRERTLDDLQELGVDTIHSVAFWHKIAPAPTSRRRPSGFDGSDPAAYPAEFWDKYDGLVRGASVRGMDLILSPSAPIPSWASGCPTTRLALRRTCRPNLTQFKRFVAALGTRYSGEYADENQGRGTLPRVTRWSVWNEPNQGGWLTPQYARVKGRVVSVSPVIYRGLVRSALKALQQTGHGSDDILLGETAPLGRRTGSLSTRPTPPTEFLRDLLCLDARGRKLTGSRAQTMDCRGFTRIGVSGVSHHPYTRGGSQPPTAKGLPTEITMSSASRLKAILTAAGRQQRLRSGLPIWYTEYGFQTNPPDELFGVSLEEQARFINQSDFLAYQDRAVRSVAQYELRDEANLASFQTGLRFNDGRPKPAFAAYRLPIWVARSTGGRLRVWGQVRPAADDALEDVEVQNDPDGSGDFSTVETVQTTDAKGFIDVRVPSRGGTWRLRWTPKDGGPTVTSRVARVGG</sequence>